<organism evidence="3 4">
    <name type="scientific">Tectimicrobiota bacterium</name>
    <dbReference type="NCBI Taxonomy" id="2528274"/>
    <lineage>
        <taxon>Bacteria</taxon>
        <taxon>Pseudomonadati</taxon>
        <taxon>Nitrospinota/Tectimicrobiota group</taxon>
        <taxon>Candidatus Tectimicrobiota</taxon>
    </lineage>
</organism>
<name>A0A938B0X5_UNCTE</name>
<gene>
    <name evidence="3" type="ORF">FJZ47_10790</name>
</gene>
<protein>
    <submittedName>
        <fullName evidence="3">SMP-30/gluconolactonase/LRE family protein</fullName>
    </submittedName>
</protein>
<dbReference type="AlphaFoldDB" id="A0A938B0X5"/>
<evidence type="ECO:0000259" key="2">
    <source>
        <dbReference type="Pfam" id="PF08450"/>
    </source>
</evidence>
<evidence type="ECO:0000313" key="3">
    <source>
        <dbReference type="EMBL" id="MBM3224277.1"/>
    </source>
</evidence>
<dbReference type="Gene3D" id="2.120.10.30">
    <property type="entry name" value="TolB, C-terminal domain"/>
    <property type="match status" value="1"/>
</dbReference>
<dbReference type="SUPFAM" id="SSF63829">
    <property type="entry name" value="Calcium-dependent phosphotriesterase"/>
    <property type="match status" value="1"/>
</dbReference>
<reference evidence="3" key="1">
    <citation type="submission" date="2019-03" db="EMBL/GenBank/DDBJ databases">
        <title>Lake Tanganyika Metagenome-Assembled Genomes (MAGs).</title>
        <authorList>
            <person name="Tran P."/>
        </authorList>
    </citation>
    <scope>NUCLEOTIDE SEQUENCE</scope>
    <source>
        <strain evidence="3">K_DeepCast_65m_m2_066</strain>
    </source>
</reference>
<evidence type="ECO:0000313" key="4">
    <source>
        <dbReference type="Proteomes" id="UP000712673"/>
    </source>
</evidence>
<comment type="caution">
    <text evidence="3">The sequence shown here is derived from an EMBL/GenBank/DDBJ whole genome shotgun (WGS) entry which is preliminary data.</text>
</comment>
<sequence length="288" mass="31890">MATTLADIVASSQPERLTAGFVFTEGPLWHPDGYLLFVDIRRSQIVKLVPGSAPEIIREQSGESNGMTFDRQGRVIICEMINRRVTRMEADGAYTVLADRWNGQRLNRPNDVIAKSDGSLYFTNPGRERLDPAAVEMPFNSVHRIRPDGTVDCVIPNFDYPNGLAFSPDERLLYVANTRPGQYIMVYDVNADGTVANGRRFADMPSPDATNGVPDGMKVDMEGRVYCTGPDGCWVFDPAGTLIGIIRLPEYPANCAWGGPDNQTMFFTANTSIYSLRMRTPGTRIPRA</sequence>
<dbReference type="InterPro" id="IPR011042">
    <property type="entry name" value="6-blade_b-propeller_TolB-like"/>
</dbReference>
<accession>A0A938B0X5</accession>
<dbReference type="InterPro" id="IPR051262">
    <property type="entry name" value="SMP-30/CGR1_Lactonase"/>
</dbReference>
<dbReference type="PANTHER" id="PTHR47572:SF4">
    <property type="entry name" value="LACTONASE DRP35"/>
    <property type="match status" value="1"/>
</dbReference>
<dbReference type="InterPro" id="IPR013658">
    <property type="entry name" value="SGL"/>
</dbReference>
<proteinExistence type="predicted"/>
<evidence type="ECO:0000256" key="1">
    <source>
        <dbReference type="ARBA" id="ARBA00022801"/>
    </source>
</evidence>
<dbReference type="PANTHER" id="PTHR47572">
    <property type="entry name" value="LIPOPROTEIN-RELATED"/>
    <property type="match status" value="1"/>
</dbReference>
<dbReference type="Proteomes" id="UP000712673">
    <property type="component" value="Unassembled WGS sequence"/>
</dbReference>
<feature type="domain" description="SMP-30/Gluconolactonase/LRE-like region" evidence="2">
    <location>
        <begin position="23"/>
        <end position="269"/>
    </location>
</feature>
<dbReference type="Pfam" id="PF08450">
    <property type="entry name" value="SGL"/>
    <property type="match status" value="1"/>
</dbReference>
<keyword evidence="1" id="KW-0378">Hydrolase</keyword>
<dbReference type="GO" id="GO:0016787">
    <property type="term" value="F:hydrolase activity"/>
    <property type="evidence" value="ECO:0007669"/>
    <property type="project" value="UniProtKB-KW"/>
</dbReference>
<dbReference type="EMBL" id="VGLS01000290">
    <property type="protein sequence ID" value="MBM3224277.1"/>
    <property type="molecule type" value="Genomic_DNA"/>
</dbReference>